<feature type="compositionally biased region" description="Basic and acidic residues" evidence="1">
    <location>
        <begin position="155"/>
        <end position="191"/>
    </location>
</feature>
<comment type="caution">
    <text evidence="2">The sequence shown here is derived from an EMBL/GenBank/DDBJ whole genome shotgun (WGS) entry which is preliminary data.</text>
</comment>
<feature type="compositionally biased region" description="Polar residues" evidence="1">
    <location>
        <begin position="18"/>
        <end position="31"/>
    </location>
</feature>
<evidence type="ECO:0000313" key="3">
    <source>
        <dbReference type="Proteomes" id="UP001175000"/>
    </source>
</evidence>
<reference evidence="2" key="1">
    <citation type="submission" date="2023-06" db="EMBL/GenBank/DDBJ databases">
        <title>Genome-scale phylogeny and comparative genomics of the fungal order Sordariales.</title>
        <authorList>
            <consortium name="Lawrence Berkeley National Laboratory"/>
            <person name="Hensen N."/>
            <person name="Bonometti L."/>
            <person name="Westerberg I."/>
            <person name="Brannstrom I.O."/>
            <person name="Guillou S."/>
            <person name="Cros-Aarteil S."/>
            <person name="Calhoun S."/>
            <person name="Haridas S."/>
            <person name="Kuo A."/>
            <person name="Mondo S."/>
            <person name="Pangilinan J."/>
            <person name="Riley R."/>
            <person name="Labutti K."/>
            <person name="Andreopoulos B."/>
            <person name="Lipzen A."/>
            <person name="Chen C."/>
            <person name="Yanf M."/>
            <person name="Daum C."/>
            <person name="Ng V."/>
            <person name="Clum A."/>
            <person name="Steindorff A."/>
            <person name="Ohm R."/>
            <person name="Martin F."/>
            <person name="Silar P."/>
            <person name="Natvig D."/>
            <person name="Lalanne C."/>
            <person name="Gautier V."/>
            <person name="Ament-Velasquez S.L."/>
            <person name="Kruys A."/>
            <person name="Hutchinson M.I."/>
            <person name="Powell A.J."/>
            <person name="Barry K."/>
            <person name="Miller A.N."/>
            <person name="Grigoriev I.V."/>
            <person name="Debuchy R."/>
            <person name="Gladieux P."/>
            <person name="Thoren M.H."/>
            <person name="Johannesson H."/>
        </authorList>
    </citation>
    <scope>NUCLEOTIDE SEQUENCE</scope>
    <source>
        <strain evidence="2">CBS 606.72</strain>
    </source>
</reference>
<evidence type="ECO:0000256" key="1">
    <source>
        <dbReference type="SAM" id="MobiDB-lite"/>
    </source>
</evidence>
<feature type="region of interest" description="Disordered" evidence="1">
    <location>
        <begin position="1"/>
        <end position="139"/>
    </location>
</feature>
<name>A0AA40C041_9PEZI</name>
<dbReference type="EMBL" id="JAULSU010000004">
    <property type="protein sequence ID" value="KAK0619849.1"/>
    <property type="molecule type" value="Genomic_DNA"/>
</dbReference>
<evidence type="ECO:0000313" key="2">
    <source>
        <dbReference type="EMBL" id="KAK0619849.1"/>
    </source>
</evidence>
<dbReference type="Proteomes" id="UP001175000">
    <property type="component" value="Unassembled WGS sequence"/>
</dbReference>
<feature type="region of interest" description="Disordered" evidence="1">
    <location>
        <begin position="152"/>
        <end position="199"/>
    </location>
</feature>
<accession>A0AA40C041</accession>
<gene>
    <name evidence="2" type="ORF">B0T14DRAFT_566658</name>
</gene>
<feature type="compositionally biased region" description="Basic and acidic residues" evidence="1">
    <location>
        <begin position="129"/>
        <end position="139"/>
    </location>
</feature>
<organism evidence="2 3">
    <name type="scientific">Immersiella caudata</name>
    <dbReference type="NCBI Taxonomy" id="314043"/>
    <lineage>
        <taxon>Eukaryota</taxon>
        <taxon>Fungi</taxon>
        <taxon>Dikarya</taxon>
        <taxon>Ascomycota</taxon>
        <taxon>Pezizomycotina</taxon>
        <taxon>Sordariomycetes</taxon>
        <taxon>Sordariomycetidae</taxon>
        <taxon>Sordariales</taxon>
        <taxon>Lasiosphaeriaceae</taxon>
        <taxon>Immersiella</taxon>
    </lineage>
</organism>
<sequence length="199" mass="21214">MTSKAASADIASRVSKLSLETPSGSAGARSSKTQKTKKAPAVADSWEDEDVSSGSKAGSDKDGDSASDDEQDQDRKATRSTGQAGTAAPPPTPMSPTYGSKHPFPPSAASGDASFDSPYGADVGGAGVPEKKRPEKTDAVARRMIASALGVKVPRMTEEQKKYDQAMREKERRRREEDKALQKKKEDEALKAKQAIWED</sequence>
<keyword evidence="3" id="KW-1185">Reference proteome</keyword>
<dbReference type="AlphaFoldDB" id="A0AA40C041"/>
<proteinExistence type="predicted"/>
<protein>
    <submittedName>
        <fullName evidence="2">Uncharacterized protein</fullName>
    </submittedName>
</protein>